<accession>A0A6J4JB02</accession>
<name>A0A6J4JB02_9ACTN</name>
<feature type="region of interest" description="Disordered" evidence="1">
    <location>
        <begin position="1"/>
        <end position="139"/>
    </location>
</feature>
<feature type="non-terminal residue" evidence="2">
    <location>
        <position position="139"/>
    </location>
</feature>
<feature type="compositionally biased region" description="Low complexity" evidence="1">
    <location>
        <begin position="76"/>
        <end position="87"/>
    </location>
</feature>
<feature type="compositionally biased region" description="Basic and acidic residues" evidence="1">
    <location>
        <begin position="118"/>
        <end position="139"/>
    </location>
</feature>
<dbReference type="EMBL" id="CADCSZ010000205">
    <property type="protein sequence ID" value="CAA9272641.1"/>
    <property type="molecule type" value="Genomic_DNA"/>
</dbReference>
<dbReference type="AlphaFoldDB" id="A0A6J4JB02"/>
<evidence type="ECO:0000313" key="2">
    <source>
        <dbReference type="EMBL" id="CAA9272641.1"/>
    </source>
</evidence>
<reference evidence="2" key="1">
    <citation type="submission" date="2020-02" db="EMBL/GenBank/DDBJ databases">
        <authorList>
            <person name="Meier V. D."/>
        </authorList>
    </citation>
    <scope>NUCLEOTIDE SEQUENCE</scope>
    <source>
        <strain evidence="2">AVDCRST_MAG76</strain>
    </source>
</reference>
<feature type="compositionally biased region" description="Pro residues" evidence="1">
    <location>
        <begin position="44"/>
        <end position="55"/>
    </location>
</feature>
<organism evidence="2">
    <name type="scientific">uncultured Acidimicrobiales bacterium</name>
    <dbReference type="NCBI Taxonomy" id="310071"/>
    <lineage>
        <taxon>Bacteria</taxon>
        <taxon>Bacillati</taxon>
        <taxon>Actinomycetota</taxon>
        <taxon>Acidimicrobiia</taxon>
        <taxon>Acidimicrobiales</taxon>
        <taxon>environmental samples</taxon>
    </lineage>
</organism>
<evidence type="ECO:0000256" key="1">
    <source>
        <dbReference type="SAM" id="MobiDB-lite"/>
    </source>
</evidence>
<proteinExistence type="predicted"/>
<gene>
    <name evidence="2" type="ORF">AVDCRST_MAG76-3418</name>
</gene>
<sequence>GALRLLRDRRRPHGGGRRPRRASCARVPRRAPGLLRTRAGRPEGAPPDAPRPPAQPVAGPVRGGAAAQRRRPPGPVGARQLRGGQQHRQPERPPRPRPRGPPDQGRRPAGLLLAPDPLRVRRAPDDDGDHDPDRAQWRL</sequence>
<feature type="compositionally biased region" description="Low complexity" evidence="1">
    <location>
        <begin position="56"/>
        <end position="67"/>
    </location>
</feature>
<feature type="non-terminal residue" evidence="2">
    <location>
        <position position="1"/>
    </location>
</feature>
<feature type="compositionally biased region" description="Basic residues" evidence="1">
    <location>
        <begin position="7"/>
        <end position="29"/>
    </location>
</feature>
<protein>
    <submittedName>
        <fullName evidence="2">Histidine triad (HIT) nucleotide-binding protein, similarity with At5g48545 and yeast YDL125C (HNT1)</fullName>
    </submittedName>
</protein>